<evidence type="ECO:0000256" key="1">
    <source>
        <dbReference type="ARBA" id="ARBA00005188"/>
    </source>
</evidence>
<reference evidence="10" key="1">
    <citation type="submission" date="2023-07" db="EMBL/GenBank/DDBJ databases">
        <authorList>
            <consortium name="AG Swart"/>
            <person name="Singh M."/>
            <person name="Singh A."/>
            <person name="Seah K."/>
            <person name="Emmerich C."/>
        </authorList>
    </citation>
    <scope>NUCLEOTIDE SEQUENCE</scope>
    <source>
        <strain evidence="10">DP1</strain>
    </source>
</reference>
<comment type="pathway">
    <text evidence="1 8">Cofactor biosynthesis; NAD(+) biosynthesis; NAD(+) from deamido-NAD(+) (L-Gln route): step 1/1.</text>
</comment>
<organism evidence="10 11">
    <name type="scientific">Euplotes crassus</name>
    <dbReference type="NCBI Taxonomy" id="5936"/>
    <lineage>
        <taxon>Eukaryota</taxon>
        <taxon>Sar</taxon>
        <taxon>Alveolata</taxon>
        <taxon>Ciliophora</taxon>
        <taxon>Intramacronucleata</taxon>
        <taxon>Spirotrichea</taxon>
        <taxon>Hypotrichia</taxon>
        <taxon>Euplotida</taxon>
        <taxon>Euplotidae</taxon>
        <taxon>Moneuplotes</taxon>
    </lineage>
</organism>
<keyword evidence="6 8" id="KW-0520">NAD</keyword>
<dbReference type="PANTHER" id="PTHR23090">
    <property type="entry name" value="NH 3 /GLUTAMINE-DEPENDENT NAD + SYNTHETASE"/>
    <property type="match status" value="1"/>
</dbReference>
<dbReference type="AlphaFoldDB" id="A0AAD1X3I5"/>
<comment type="similarity">
    <text evidence="2 8">In the C-terminal section; belongs to the NAD synthetase family.</text>
</comment>
<dbReference type="FunFam" id="3.60.110.10:FF:000003">
    <property type="entry name" value="Glutamine-dependent NAD(+) synthetase"/>
    <property type="match status" value="1"/>
</dbReference>
<protein>
    <recommendedName>
        <fullName evidence="8">Glutamine-dependent NAD(+) synthetase</fullName>
        <ecNumber evidence="8">6.3.5.1</ecNumber>
    </recommendedName>
    <alternativeName>
        <fullName evidence="8">NAD(+) synthase [glutamine-hydrolyzing]</fullName>
    </alternativeName>
</protein>
<keyword evidence="11" id="KW-1185">Reference proteome</keyword>
<name>A0AAD1X3I5_EUPCR</name>
<dbReference type="Gene3D" id="3.40.50.620">
    <property type="entry name" value="HUPs"/>
    <property type="match status" value="1"/>
</dbReference>
<keyword evidence="4 8" id="KW-0547">Nucleotide-binding</keyword>
<dbReference type="InterPro" id="IPR022310">
    <property type="entry name" value="NAD/GMP_synthase"/>
</dbReference>
<dbReference type="GO" id="GO:0005737">
    <property type="term" value="C:cytoplasm"/>
    <property type="evidence" value="ECO:0007669"/>
    <property type="project" value="InterPro"/>
</dbReference>
<dbReference type="Gene3D" id="3.60.110.10">
    <property type="entry name" value="Carbon-nitrogen hydrolase"/>
    <property type="match status" value="1"/>
</dbReference>
<evidence type="ECO:0000256" key="7">
    <source>
        <dbReference type="ARBA" id="ARBA00052340"/>
    </source>
</evidence>
<dbReference type="CDD" id="cd00553">
    <property type="entry name" value="NAD_synthase"/>
    <property type="match status" value="1"/>
</dbReference>
<dbReference type="SUPFAM" id="SSF52402">
    <property type="entry name" value="Adenine nucleotide alpha hydrolases-like"/>
    <property type="match status" value="1"/>
</dbReference>
<dbReference type="InterPro" id="IPR014445">
    <property type="entry name" value="Gln-dep_NAD_synthase"/>
</dbReference>
<evidence type="ECO:0000256" key="5">
    <source>
        <dbReference type="ARBA" id="ARBA00022840"/>
    </source>
</evidence>
<dbReference type="InterPro" id="IPR003694">
    <property type="entry name" value="NAD_synthase"/>
</dbReference>
<comment type="caution">
    <text evidence="10">The sequence shown here is derived from an EMBL/GenBank/DDBJ whole genome shotgun (WGS) entry which is preliminary data.</text>
</comment>
<feature type="domain" description="CN hydrolase" evidence="9">
    <location>
        <begin position="9"/>
        <end position="279"/>
    </location>
</feature>
<dbReference type="PIRSF" id="PIRSF006630">
    <property type="entry name" value="NADS_GAT"/>
    <property type="match status" value="1"/>
</dbReference>
<evidence type="ECO:0000256" key="4">
    <source>
        <dbReference type="ARBA" id="ARBA00022741"/>
    </source>
</evidence>
<accession>A0AAD1X3I5</accession>
<dbReference type="FunFam" id="3.40.50.620:FF:000036">
    <property type="entry name" value="Glutamine-dependent NAD(+) synthetase"/>
    <property type="match status" value="1"/>
</dbReference>
<keyword evidence="5 8" id="KW-0067">ATP-binding</keyword>
<dbReference type="PANTHER" id="PTHR23090:SF9">
    <property type="entry name" value="GLUTAMINE-DEPENDENT NAD(+) SYNTHETASE"/>
    <property type="match status" value="1"/>
</dbReference>
<evidence type="ECO:0000256" key="6">
    <source>
        <dbReference type="ARBA" id="ARBA00023027"/>
    </source>
</evidence>
<dbReference type="EMBL" id="CAMPGE010000677">
    <property type="protein sequence ID" value="CAI2359429.1"/>
    <property type="molecule type" value="Genomic_DNA"/>
</dbReference>
<dbReference type="GO" id="GO:0004359">
    <property type="term" value="F:glutaminase activity"/>
    <property type="evidence" value="ECO:0007669"/>
    <property type="project" value="InterPro"/>
</dbReference>
<evidence type="ECO:0000313" key="10">
    <source>
        <dbReference type="EMBL" id="CAI2359429.1"/>
    </source>
</evidence>
<dbReference type="NCBIfam" id="TIGR00552">
    <property type="entry name" value="nadE"/>
    <property type="match status" value="1"/>
</dbReference>
<gene>
    <name evidence="10" type="ORF">ECRASSUSDP1_LOCUS720</name>
</gene>
<dbReference type="InterPro" id="IPR003010">
    <property type="entry name" value="C-N_Hydrolase"/>
</dbReference>
<dbReference type="HAMAP" id="MF_02090">
    <property type="entry name" value="NadE_glutamine_dep"/>
    <property type="match status" value="1"/>
</dbReference>
<dbReference type="GO" id="GO:0009435">
    <property type="term" value="P:NAD+ biosynthetic process"/>
    <property type="evidence" value="ECO:0007669"/>
    <property type="project" value="UniProtKB-UniRule"/>
</dbReference>
<dbReference type="GO" id="GO:0003952">
    <property type="term" value="F:NAD+ synthase (glutamine-hydrolyzing) activity"/>
    <property type="evidence" value="ECO:0007669"/>
    <property type="project" value="UniProtKB-UniRule"/>
</dbReference>
<evidence type="ECO:0000256" key="8">
    <source>
        <dbReference type="PIRNR" id="PIRNR006630"/>
    </source>
</evidence>
<evidence type="ECO:0000256" key="3">
    <source>
        <dbReference type="ARBA" id="ARBA00022598"/>
    </source>
</evidence>
<evidence type="ECO:0000259" key="9">
    <source>
        <dbReference type="PROSITE" id="PS50263"/>
    </source>
</evidence>
<dbReference type="Pfam" id="PF02540">
    <property type="entry name" value="NAD_synthase"/>
    <property type="match status" value="1"/>
</dbReference>
<dbReference type="PROSITE" id="PS50263">
    <property type="entry name" value="CN_HYDROLASE"/>
    <property type="match status" value="1"/>
</dbReference>
<evidence type="ECO:0000313" key="11">
    <source>
        <dbReference type="Proteomes" id="UP001295684"/>
    </source>
</evidence>
<dbReference type="Proteomes" id="UP001295684">
    <property type="component" value="Unassembled WGS sequence"/>
</dbReference>
<dbReference type="GO" id="GO:0005524">
    <property type="term" value="F:ATP binding"/>
    <property type="evidence" value="ECO:0007669"/>
    <property type="project" value="UniProtKB-UniRule"/>
</dbReference>
<dbReference type="InterPro" id="IPR036526">
    <property type="entry name" value="C-N_Hydrolase_sf"/>
</dbReference>
<evidence type="ECO:0000256" key="2">
    <source>
        <dbReference type="ARBA" id="ARBA00007145"/>
    </source>
</evidence>
<keyword evidence="3 8" id="KW-0436">Ligase</keyword>
<dbReference type="EC" id="6.3.5.1" evidence="8"/>
<dbReference type="InterPro" id="IPR014729">
    <property type="entry name" value="Rossmann-like_a/b/a_fold"/>
</dbReference>
<dbReference type="SUPFAM" id="SSF56317">
    <property type="entry name" value="Carbon-nitrogen hydrolase"/>
    <property type="match status" value="1"/>
</dbReference>
<dbReference type="CDD" id="cd07570">
    <property type="entry name" value="GAT_Gln-NAD-synth"/>
    <property type="match status" value="1"/>
</dbReference>
<comment type="catalytic activity">
    <reaction evidence="7 8">
        <text>deamido-NAD(+) + L-glutamine + ATP + H2O = L-glutamate + AMP + diphosphate + NAD(+) + H(+)</text>
        <dbReference type="Rhea" id="RHEA:24384"/>
        <dbReference type="ChEBI" id="CHEBI:15377"/>
        <dbReference type="ChEBI" id="CHEBI:15378"/>
        <dbReference type="ChEBI" id="CHEBI:29985"/>
        <dbReference type="ChEBI" id="CHEBI:30616"/>
        <dbReference type="ChEBI" id="CHEBI:33019"/>
        <dbReference type="ChEBI" id="CHEBI:57540"/>
        <dbReference type="ChEBI" id="CHEBI:58359"/>
        <dbReference type="ChEBI" id="CHEBI:58437"/>
        <dbReference type="ChEBI" id="CHEBI:456215"/>
        <dbReference type="EC" id="6.3.5.1"/>
    </reaction>
</comment>
<proteinExistence type="inferred from homology"/>
<dbReference type="Pfam" id="PF00795">
    <property type="entry name" value="CN_hydrolase"/>
    <property type="match status" value="1"/>
</dbReference>
<sequence>MDSDTTRICKIATFNLNQWAMDFEHNKANIIDSIKQAEEAGATIRFGSELEIPGYGCEDHFLEMDTINHSWEVLAEIIEEGWTDNIICDIGIPTYHKSFLYNCRAIVYKRKIHLLRPKILLSFEQNYRETRWFQSWTNIKKIEDFILPKVITDLTEQKTTKIGIAIVRLNDTEFAHEICQEMFEPASPAAELYLDGAEIICNSSGSHHHLRKLNKRLQLITTSTHKSGGVYVYSNQQGCDGGRLYFDGSSLIAMNGQVISQGSQFSIKNIEGVYAVVNLDDIRNYRREIRNKSLRDSDEPEFPRVTIDYNLCQHDFFDLTEPQGEPRIHKPMEEISLGPALWLWDYLRRSGARGYFLPLSGGLDSASVATIVGSMCTLVYQAIADDKNEEVLADLRKITKQEDFMPESPKDVAAQVLNCCYMGTKNSSEETLKRAKKLSEDIGFNFYNVEIDDLFDATKTLFQNMTGKEPKFEVHGGTYLEDLALQNIQARQRMVLSYLMAQLMPWVSEQKGFLLVLGSANLDEGLRGYMTKYDCSSADVNPIGGINKSDLKAFIAYAKDKLNYPSLQDILDAKPSAELRPIEDKTKDSTQVDEEEMGMTYDELNQFGRLRKMGKCGPVSMFKELLQKWKDLTPKEVAEKVKRFFFYYSVNRHKATTITPAYHAEDYSMDDNRFDHRQFLYNTSWEYQFKRIDKLVEYYTEKKKQT</sequence>